<evidence type="ECO:0000313" key="2">
    <source>
        <dbReference type="EMBL" id="KAG7167576.1"/>
    </source>
</evidence>
<gene>
    <name evidence="2" type="ORF">Hamer_G013054</name>
</gene>
<keyword evidence="3" id="KW-1185">Reference proteome</keyword>
<feature type="compositionally biased region" description="Low complexity" evidence="1">
    <location>
        <begin position="1137"/>
        <end position="1151"/>
    </location>
</feature>
<feature type="compositionally biased region" description="Polar residues" evidence="1">
    <location>
        <begin position="1105"/>
        <end position="1131"/>
    </location>
</feature>
<feature type="compositionally biased region" description="Basic and acidic residues" evidence="1">
    <location>
        <begin position="96"/>
        <end position="112"/>
    </location>
</feature>
<feature type="region of interest" description="Disordered" evidence="1">
    <location>
        <begin position="874"/>
        <end position="898"/>
    </location>
</feature>
<accession>A0A8J5K3S6</accession>
<dbReference type="Gene3D" id="1.10.555.10">
    <property type="entry name" value="Rho GTPase activation protein"/>
    <property type="match status" value="2"/>
</dbReference>
<name>A0A8J5K3S6_HOMAM</name>
<dbReference type="AlphaFoldDB" id="A0A8J5K3S6"/>
<dbReference type="GO" id="GO:0005096">
    <property type="term" value="F:GTPase activator activity"/>
    <property type="evidence" value="ECO:0007669"/>
    <property type="project" value="TreeGrafter"/>
</dbReference>
<sequence>MEDDKEGLKDVILEELARLGVQENPKRSSHGQGSKLLGITNSNNISSKSGKSKSKGKRSPRISGSRSPLKHQGSNKGGREDRKHTAPKSPFSSAKRRAEQRRQHSKDNKKVFGRELGNVPSVCVYLSDGIQVTVPEFMVDVCSLIRRNITVEGIFRKAGSSQRQSDIKFFSDVVTTSSSNLMDARNLAIVLAPNLLPTTITLPSTSSWKSSTQFLTCEDAMLATNIEVLQLLIENASLVCRLPRNLALALEHREKSKSTENLIATTQPHTATRKKRRSASIHRLMTGLRRVVGHSRADSGSPLRAAGSAEELDSLHLHPGIALSPMPGTEPSPRKRKSADAFDLCLEPTRGHQAGVDVHPLFTPPSSKRAKVELAVDTVVGSSATTTSAVDAASSAVSASLPLLVSTTPSLTKKQNFKVGQPCFIREVTGSRDILAQSPGRPSLLGNSKPSIKRTTSAKIGTFPKSPSTNVHTVHAGINRKSLGRVESLRIEPLGLNKVGSHLKTQSQATSLMSPVVRPVLKRRSCDIPLRTGVKRVSTSEEPVRVRHRSNIGRRMSQNEPDGADVSTLGPRGVPDGAECTLRNQMVPKPRVSDCIETLEQHYDDIKSVVKTMEDEYDKSNVQQMKEVYFPDNSSTSAQNMSYSEMIQNAYERMKVETKDLGVSPSDNLSKRLGKELKIRNRRSGEHRVIRSPSERKIGTIRRRSRELVQNAAKSLINVEDTPTSKSVQTPKMKGTLMQTPISTSLRRGRPNSVKSGLPFVVRTSASNNSDSPMQFEETTPTSVGRKVVISKRNDDSHLRGERNNMSKVCQNEVSLQQRSRNMNISNMSGDESLIGSFLEQLPGPMTRRRSSLLSLVSNVSAFKLSSTETSLTDEYIRGGGNSSAHKQHNTSGGDTMETNKQMEEHNKEQFEVKKTQSAMMAVPQYYMSGSGEQWLSATEFINCLPVEDQEVSTGDENVGRPSLAALMKQKKVTANVQLFNNLHTDSPYQLRRQSRLRYTPHQLPPERSSVSDRNGIRLSYSKSMSHRSTMTPRELLKVRQKSLQFDKPPLNPAKIAVVSPLKESTWLNIQREHSHETPKAYKGEATAPRSLLKKNEAIFKTPESPVTSGFPNVSKSPASPFMTPSETSHNPPKLPPRASIRPSPIRIQYR</sequence>
<evidence type="ECO:0000313" key="3">
    <source>
        <dbReference type="Proteomes" id="UP000747542"/>
    </source>
</evidence>
<reference evidence="2" key="1">
    <citation type="journal article" date="2021" name="Sci. Adv.">
        <title>The American lobster genome reveals insights on longevity, neural, and immune adaptations.</title>
        <authorList>
            <person name="Polinski J.M."/>
            <person name="Zimin A.V."/>
            <person name="Clark K.F."/>
            <person name="Kohn A.B."/>
            <person name="Sadowski N."/>
            <person name="Timp W."/>
            <person name="Ptitsyn A."/>
            <person name="Khanna P."/>
            <person name="Romanova D.Y."/>
            <person name="Williams P."/>
            <person name="Greenwood S.J."/>
            <person name="Moroz L.L."/>
            <person name="Walt D.R."/>
            <person name="Bodnar A.G."/>
        </authorList>
    </citation>
    <scope>NUCLEOTIDE SEQUENCE</scope>
    <source>
        <strain evidence="2">GMGI-L3</strain>
    </source>
</reference>
<dbReference type="PANTHER" id="PTHR15670:SF4">
    <property type="entry name" value="RHO GTPASE-ACTIVATING PROTEIN 11A"/>
    <property type="match status" value="1"/>
</dbReference>
<feature type="region of interest" description="Disordered" evidence="1">
    <location>
        <begin position="764"/>
        <end position="783"/>
    </location>
</feature>
<proteinExistence type="predicted"/>
<comment type="caution">
    <text evidence="2">The sequence shown here is derived from an EMBL/GenBank/DDBJ whole genome shotgun (WGS) entry which is preliminary data.</text>
</comment>
<dbReference type="SUPFAM" id="SSF48350">
    <property type="entry name" value="GTPase activation domain, GAP"/>
    <property type="match status" value="1"/>
</dbReference>
<feature type="region of interest" description="Disordered" evidence="1">
    <location>
        <begin position="319"/>
        <end position="338"/>
    </location>
</feature>
<dbReference type="Proteomes" id="UP000747542">
    <property type="component" value="Unassembled WGS sequence"/>
</dbReference>
<feature type="compositionally biased region" description="Basic residues" evidence="1">
    <location>
        <begin position="50"/>
        <end position="60"/>
    </location>
</feature>
<protein>
    <recommendedName>
        <fullName evidence="4">Rho-GAP domain-containing protein</fullName>
    </recommendedName>
</protein>
<dbReference type="PANTHER" id="PTHR15670">
    <property type="entry name" value="RHO GTPASE ACTIVATING PROTEIN 11A"/>
    <property type="match status" value="1"/>
</dbReference>
<evidence type="ECO:0000256" key="1">
    <source>
        <dbReference type="SAM" id="MobiDB-lite"/>
    </source>
</evidence>
<organism evidence="2 3">
    <name type="scientific">Homarus americanus</name>
    <name type="common">American lobster</name>
    <dbReference type="NCBI Taxonomy" id="6706"/>
    <lineage>
        <taxon>Eukaryota</taxon>
        <taxon>Metazoa</taxon>
        <taxon>Ecdysozoa</taxon>
        <taxon>Arthropoda</taxon>
        <taxon>Crustacea</taxon>
        <taxon>Multicrustacea</taxon>
        <taxon>Malacostraca</taxon>
        <taxon>Eumalacostraca</taxon>
        <taxon>Eucarida</taxon>
        <taxon>Decapoda</taxon>
        <taxon>Pleocyemata</taxon>
        <taxon>Astacidea</taxon>
        <taxon>Nephropoidea</taxon>
        <taxon>Nephropidae</taxon>
        <taxon>Homarus</taxon>
    </lineage>
</organism>
<dbReference type="InterPro" id="IPR042869">
    <property type="entry name" value="ARHGAP11A/B"/>
</dbReference>
<feature type="region of interest" description="Disordered" evidence="1">
    <location>
        <begin position="1101"/>
        <end position="1151"/>
    </location>
</feature>
<dbReference type="InterPro" id="IPR008936">
    <property type="entry name" value="Rho_GTPase_activation_prot"/>
</dbReference>
<evidence type="ECO:0008006" key="4">
    <source>
        <dbReference type="Google" id="ProtNLM"/>
    </source>
</evidence>
<feature type="region of interest" description="Disordered" evidence="1">
    <location>
        <begin position="17"/>
        <end position="112"/>
    </location>
</feature>
<dbReference type="EMBL" id="JAHLQT010021643">
    <property type="protein sequence ID" value="KAG7167576.1"/>
    <property type="molecule type" value="Genomic_DNA"/>
</dbReference>